<dbReference type="STRING" id="1317122.ATO12_22865"/>
<evidence type="ECO:0000313" key="6">
    <source>
        <dbReference type="Proteomes" id="UP000023541"/>
    </source>
</evidence>
<dbReference type="EMBL" id="AQRA01000008">
    <property type="protein sequence ID" value="EZH72297.1"/>
    <property type="molecule type" value="Genomic_DNA"/>
</dbReference>
<keyword evidence="6" id="KW-1185">Reference proteome</keyword>
<dbReference type="Gene3D" id="3.40.50.2000">
    <property type="entry name" value="Glycogen Phosphorylase B"/>
    <property type="match status" value="2"/>
</dbReference>
<evidence type="ECO:0008006" key="7">
    <source>
        <dbReference type="Google" id="ProtNLM"/>
    </source>
</evidence>
<accession>A0A023BQF7</accession>
<dbReference type="CDD" id="cd03801">
    <property type="entry name" value="GT4_PimA-like"/>
    <property type="match status" value="1"/>
</dbReference>
<keyword evidence="2" id="KW-0808">Transferase</keyword>
<dbReference type="SUPFAM" id="SSF53756">
    <property type="entry name" value="UDP-Glycosyltransferase/glycogen phosphorylase"/>
    <property type="match status" value="1"/>
</dbReference>
<organism evidence="5 6">
    <name type="scientific">Aquimarina atlantica</name>
    <dbReference type="NCBI Taxonomy" id="1317122"/>
    <lineage>
        <taxon>Bacteria</taxon>
        <taxon>Pseudomonadati</taxon>
        <taxon>Bacteroidota</taxon>
        <taxon>Flavobacteriia</taxon>
        <taxon>Flavobacteriales</taxon>
        <taxon>Flavobacteriaceae</taxon>
        <taxon>Aquimarina</taxon>
    </lineage>
</organism>
<gene>
    <name evidence="5" type="ORF">ATO12_22865</name>
</gene>
<evidence type="ECO:0000256" key="2">
    <source>
        <dbReference type="ARBA" id="ARBA00022679"/>
    </source>
</evidence>
<evidence type="ECO:0000256" key="1">
    <source>
        <dbReference type="ARBA" id="ARBA00022676"/>
    </source>
</evidence>
<dbReference type="Pfam" id="PF13439">
    <property type="entry name" value="Glyco_transf_4"/>
    <property type="match status" value="1"/>
</dbReference>
<dbReference type="OrthoDB" id="9811239at2"/>
<name>A0A023BQF7_9FLAO</name>
<evidence type="ECO:0000259" key="3">
    <source>
        <dbReference type="Pfam" id="PF00534"/>
    </source>
</evidence>
<dbReference type="eggNOG" id="COG0438">
    <property type="taxonomic scope" value="Bacteria"/>
</dbReference>
<feature type="domain" description="Glycosyltransferase subfamily 4-like N-terminal" evidence="4">
    <location>
        <begin position="15"/>
        <end position="182"/>
    </location>
</feature>
<sequence length="401" mass="46121">MTLKILYIHHCGTQGGSSRSLREMIQAFPDRSVQPYVISPKGTAADYFEKANIPVIRTIGISQFDMTQLGYYRKLRWLILLRELFYIPFTIIAILKAKSKWKNIDIIHVNDIQSIIPLYIAKYFFKAPIVLHVRCPIIKKRGKRFHFLKRFIKKYVVITLAIDETVKYSLPDGFNVEVIHNGLIIPKKQNETVSKKKKDKITIGMVSNLLVFKGVLDFVEAARLCKENNIDVDFTIIGGRVYKKKSIIDMLLKKFGFKHFVDEKIYNLIEEYHLSNCFKIEGFVQNLAIAYDKIDVLCFPSHINAVGRPVFEAGFFNVPSIVAIDDPYDDAIVNMETGISITQKSPEDIAKAITHFYKNPSEIRRMGENAYKLAAKNYNIHENASQVLDIYKNIVKENAKQ</sequence>
<proteinExistence type="predicted"/>
<feature type="domain" description="Glycosyl transferase family 1" evidence="3">
    <location>
        <begin position="189"/>
        <end position="372"/>
    </location>
</feature>
<dbReference type="InterPro" id="IPR028098">
    <property type="entry name" value="Glyco_trans_4-like_N"/>
</dbReference>
<dbReference type="GO" id="GO:0016757">
    <property type="term" value="F:glycosyltransferase activity"/>
    <property type="evidence" value="ECO:0007669"/>
    <property type="project" value="UniProtKB-KW"/>
</dbReference>
<keyword evidence="1" id="KW-0328">Glycosyltransferase</keyword>
<reference evidence="5 6" key="1">
    <citation type="submission" date="2014-04" db="EMBL/GenBank/DDBJ databases">
        <title>Aquimarina sp. 22II-S11-z7 Genome Sequencing.</title>
        <authorList>
            <person name="Lai Q."/>
        </authorList>
    </citation>
    <scope>NUCLEOTIDE SEQUENCE [LARGE SCALE GENOMIC DNA]</scope>
    <source>
        <strain evidence="5 6">22II-S11-z7</strain>
    </source>
</reference>
<evidence type="ECO:0000313" key="5">
    <source>
        <dbReference type="EMBL" id="EZH72297.1"/>
    </source>
</evidence>
<protein>
    <recommendedName>
        <fullName evidence="7">Glycosyl transferase family 1 domain-containing protein</fullName>
    </recommendedName>
</protein>
<dbReference type="PANTHER" id="PTHR12526">
    <property type="entry name" value="GLYCOSYLTRANSFERASE"/>
    <property type="match status" value="1"/>
</dbReference>
<dbReference type="AlphaFoldDB" id="A0A023BQF7"/>
<dbReference type="Proteomes" id="UP000023541">
    <property type="component" value="Unassembled WGS sequence"/>
</dbReference>
<dbReference type="PANTHER" id="PTHR12526:SF629">
    <property type="entry name" value="TEICHURONIC ACID BIOSYNTHESIS GLYCOSYLTRANSFERASE TUAH-RELATED"/>
    <property type="match status" value="1"/>
</dbReference>
<dbReference type="Pfam" id="PF00534">
    <property type="entry name" value="Glycos_transf_1"/>
    <property type="match status" value="1"/>
</dbReference>
<comment type="caution">
    <text evidence="5">The sequence shown here is derived from an EMBL/GenBank/DDBJ whole genome shotgun (WGS) entry which is preliminary data.</text>
</comment>
<evidence type="ECO:0000259" key="4">
    <source>
        <dbReference type="Pfam" id="PF13439"/>
    </source>
</evidence>
<dbReference type="InterPro" id="IPR001296">
    <property type="entry name" value="Glyco_trans_1"/>
</dbReference>
<dbReference type="RefSeq" id="WP_034244685.1">
    <property type="nucleotide sequence ID" value="NZ_AQRA01000008.1"/>
</dbReference>